<dbReference type="PANTHER" id="PTHR33361:SF2">
    <property type="entry name" value="DUF885 DOMAIN-CONTAINING PROTEIN"/>
    <property type="match status" value="1"/>
</dbReference>
<evidence type="ECO:0000313" key="1">
    <source>
        <dbReference type="EMBL" id="MBB4676717.1"/>
    </source>
</evidence>
<accession>A0A7W7FSZ5</accession>
<organism evidence="1 2">
    <name type="scientific">Crossiella cryophila</name>
    <dbReference type="NCBI Taxonomy" id="43355"/>
    <lineage>
        <taxon>Bacteria</taxon>
        <taxon>Bacillati</taxon>
        <taxon>Actinomycetota</taxon>
        <taxon>Actinomycetes</taxon>
        <taxon>Pseudonocardiales</taxon>
        <taxon>Pseudonocardiaceae</taxon>
        <taxon>Crossiella</taxon>
    </lineage>
</organism>
<gene>
    <name evidence="1" type="ORF">HNR67_002835</name>
</gene>
<reference evidence="1 2" key="1">
    <citation type="submission" date="2020-08" db="EMBL/GenBank/DDBJ databases">
        <title>Sequencing the genomes of 1000 actinobacteria strains.</title>
        <authorList>
            <person name="Klenk H.-P."/>
        </authorList>
    </citation>
    <scope>NUCLEOTIDE SEQUENCE [LARGE SCALE GENOMIC DNA]</scope>
    <source>
        <strain evidence="1 2">DSM 44230</strain>
    </source>
</reference>
<protein>
    <submittedName>
        <fullName evidence="1">Uncharacterized protein (DUF885 family)</fullName>
    </submittedName>
</protein>
<comment type="caution">
    <text evidence="1">The sequence shown here is derived from an EMBL/GenBank/DDBJ whole genome shotgun (WGS) entry which is preliminary data.</text>
</comment>
<dbReference type="Proteomes" id="UP000533598">
    <property type="component" value="Unassembled WGS sequence"/>
</dbReference>
<name>A0A7W7FSZ5_9PSEU</name>
<dbReference type="EMBL" id="JACHMH010000001">
    <property type="protein sequence ID" value="MBB4676717.1"/>
    <property type="molecule type" value="Genomic_DNA"/>
</dbReference>
<proteinExistence type="predicted"/>
<evidence type="ECO:0000313" key="2">
    <source>
        <dbReference type="Proteomes" id="UP000533598"/>
    </source>
</evidence>
<keyword evidence="2" id="KW-1185">Reference proteome</keyword>
<dbReference type="RefSeq" id="WP_185002504.1">
    <property type="nucleotide sequence ID" value="NZ_BAAAUI010000042.1"/>
</dbReference>
<sequence>MSATEGVHQISERYVRDLAALDPNTATYLGVPGHDDKLTDYSPEGHGARAELARTALRDLRAATAADADEQAAKDVFLERVGLTVERHEAGLDVSELNVIASPVHELRQTFDLMPSDTAQDWAVISARLGGMPVALEQVRAALSHSAAHGRTSALRQVRRVAEQCETWAGRRGGESFFSTMIAAADQVQGVSAALTGELRAHAESASAAYADFGRFLREELAPSAPEKDAVGLEVYQLSSRFFTGAELDLQEAYDWGWEEFSRIEAEMKQVAGRIRPGATLAEAAAALDADPRYRVHGQDAFQHWMQELSDRALTELRGVHFEIPDRLMKLECRIAPPGGTVGAYYTGPTDDFSRPGRMWWSVPADKEDFSTWREVSTVYHEGVPGHHLQIATAVAEAERLNRFQRLLCWVSGHGEGWALYAERLMRELGYLDDDGNLLGMLDAHLFRAARVIVDIGMHLELPIPAGSGFHPGERWTPELGLEFLLTRTITDATHVRDEIDRYLGWPGQAPSYKLGERLWLQARDEAKQREGANFDLKHFHERALKMGAMGLDLLRTRLGA</sequence>
<dbReference type="PANTHER" id="PTHR33361">
    <property type="entry name" value="GLR0591 PROTEIN"/>
    <property type="match status" value="1"/>
</dbReference>
<dbReference type="InterPro" id="IPR010281">
    <property type="entry name" value="DUF885"/>
</dbReference>
<dbReference type="Pfam" id="PF05960">
    <property type="entry name" value="DUF885"/>
    <property type="match status" value="1"/>
</dbReference>
<dbReference type="AlphaFoldDB" id="A0A7W7FSZ5"/>